<comment type="caution">
    <text evidence="1">The sequence shown here is derived from an EMBL/GenBank/DDBJ whole genome shotgun (WGS) entry which is preliminary data.</text>
</comment>
<accession>A1ZVG9</accession>
<evidence type="ECO:0000313" key="1">
    <source>
        <dbReference type="EMBL" id="EAY25667.1"/>
    </source>
</evidence>
<gene>
    <name evidence="1" type="ORF">M23134_07318</name>
</gene>
<dbReference type="PROSITE" id="PS51257">
    <property type="entry name" value="PROKAR_LIPOPROTEIN"/>
    <property type="match status" value="1"/>
</dbReference>
<dbReference type="AlphaFoldDB" id="A1ZVG9"/>
<reference evidence="1 2" key="1">
    <citation type="submission" date="2007-01" db="EMBL/GenBank/DDBJ databases">
        <authorList>
            <person name="Haygood M."/>
            <person name="Podell S."/>
            <person name="Anderson C."/>
            <person name="Hopkinson B."/>
            <person name="Roe K."/>
            <person name="Barbeau K."/>
            <person name="Gaasterland T."/>
            <person name="Ferriera S."/>
            <person name="Johnson J."/>
            <person name="Kravitz S."/>
            <person name="Beeson K."/>
            <person name="Sutton G."/>
            <person name="Rogers Y.-H."/>
            <person name="Friedman R."/>
            <person name="Frazier M."/>
            <person name="Venter J.C."/>
        </authorList>
    </citation>
    <scope>NUCLEOTIDE SEQUENCE [LARGE SCALE GENOMIC DNA]</scope>
    <source>
        <strain evidence="1 2">ATCC 23134</strain>
    </source>
</reference>
<protein>
    <submittedName>
        <fullName evidence="1">Lipoprotein, putative</fullName>
    </submittedName>
</protein>
<sequence length="234" mass="25937">MQTLMKQITRKHLAVMLGLLLLGTSLVVGCNKIIRVSRAPDEKLSPEKMVLPRFVANKLTQKLREVLPDTFARLETNQVLPLGDTKTMLIEGKYAVGGIQFLEKEGRVGVAVSYDLEQFFAFVAAKLKKELTVNGKTSPEIIEALGLSLDILFAYYETKAKIPVQGKLNTVFPNSAAATAQVFLSQLRLLYFQIVSRGDGNGVILKMGWNAEVFEAFLTDVLAGKYKVKIVEKE</sequence>
<name>A1ZVG9_MICM2</name>
<organism evidence="1 2">
    <name type="scientific">Microscilla marina ATCC 23134</name>
    <dbReference type="NCBI Taxonomy" id="313606"/>
    <lineage>
        <taxon>Bacteria</taxon>
        <taxon>Pseudomonadati</taxon>
        <taxon>Bacteroidota</taxon>
        <taxon>Cytophagia</taxon>
        <taxon>Cytophagales</taxon>
        <taxon>Microscillaceae</taxon>
        <taxon>Microscilla</taxon>
    </lineage>
</organism>
<dbReference type="EMBL" id="AAWS01000045">
    <property type="protein sequence ID" value="EAY25667.1"/>
    <property type="molecule type" value="Genomic_DNA"/>
</dbReference>
<evidence type="ECO:0000313" key="2">
    <source>
        <dbReference type="Proteomes" id="UP000004095"/>
    </source>
</evidence>
<dbReference type="Proteomes" id="UP000004095">
    <property type="component" value="Unassembled WGS sequence"/>
</dbReference>
<keyword evidence="2" id="KW-1185">Reference proteome</keyword>
<proteinExistence type="predicted"/>
<keyword evidence="1" id="KW-0449">Lipoprotein</keyword>